<dbReference type="Pfam" id="PF20041">
    <property type="entry name" value="DUF6443"/>
    <property type="match status" value="1"/>
</dbReference>
<feature type="compositionally biased region" description="Polar residues" evidence="1">
    <location>
        <begin position="1315"/>
        <end position="1325"/>
    </location>
</feature>
<dbReference type="InterPro" id="IPR022385">
    <property type="entry name" value="Rhs_assc_core"/>
</dbReference>
<dbReference type="EMBL" id="JACVFC010000001">
    <property type="protein sequence ID" value="MBC9929137.1"/>
    <property type="molecule type" value="Genomic_DNA"/>
</dbReference>
<evidence type="ECO:0000259" key="2">
    <source>
        <dbReference type="Pfam" id="PF20041"/>
    </source>
</evidence>
<dbReference type="NCBIfam" id="TIGR03696">
    <property type="entry name" value="Rhs_assc_core"/>
    <property type="match status" value="1"/>
</dbReference>
<feature type="compositionally biased region" description="Basic and acidic residues" evidence="1">
    <location>
        <begin position="1356"/>
        <end position="1391"/>
    </location>
</feature>
<proteinExistence type="predicted"/>
<dbReference type="PANTHER" id="PTHR32305">
    <property type="match status" value="1"/>
</dbReference>
<comment type="caution">
    <text evidence="3">The sequence shown here is derived from an EMBL/GenBank/DDBJ whole genome shotgun (WGS) entry which is preliminary data.</text>
</comment>
<dbReference type="Gene3D" id="2.180.10.10">
    <property type="entry name" value="RHS repeat-associated core"/>
    <property type="match status" value="2"/>
</dbReference>
<sequence>MKKNYTITIAFFLLLIAVKTVGQLSPGQNFVGKTIVNVPGVGTQAQVNALPAESGNRTVTYFDGLGRPVQVIAIQGSPEKKDIITPTEYDNYGRTVKKVLPYTDMNSTGYGSFRTGAFADQLNFYSPANTALPNVAKDDRPFEQQQLEFSPFNRLLQQGAPGRTWQPGNGHTGQNTYAVNNTADDVKRWTIAASAGGTPVAATYQAGELFKNITADEQGNQTITFTDREGKVVLKRMQLAGNPANPHADWLSTYYVYDDYNNLRYVIPPKAVAALAATGWSFSGQTDIVSELCFVYEYDERQRMITKKIPGAAAMNMVYDVRDRMVFSQDGNLAAQGKWMANFYDGQNRPVMTALYTSGDNRATLQAAMNTVSGTQGTITRSFPGPDNLVVASYDNRNAYQARNSVTLEDGFDTGNSADVVAEIDPSLSTGSQTITVSNPLPGIPAAALQALTYTFYDDYSYAGVLPAETGDLSKLNAGSSSTAEQVTTPATVVTGKVTGIKKLVLGTDQYLTTTTYYDEKGRAIQTVSENNNNGRDVASTLYDFSGKVLSTYVRQRNPRSGTTPDVRMLTVNTYDHTNRLLTVAKQLNDAGTLKVIADNKYNALGQLTDKTLGNNLDNIHYDYNIRGWQLGANRDYVKQATGNYFGYELGYDQSASVIDGTAYAGPAFNGNISGTIWRSKNDNISRKYDFGYDRVNRLTQADFNQQNAGSSSWTNDQVNFSVRNLQYDENGNILFMKQEGLAGTASVTVDDLKYGYVANSNKLRFVTDRVNNPNSTLGDFKEPVSDENTDYTYDANGNLMQDRNKGIASIQYNHLNLPEQITITGKGTISYQYDATGTKLRKTVADNTQSPVKTTVTDYMAAGEFKNDTLQFLAHEEGRVRPVFKAGQPAAYFYDYFEKDHLGNVRVVLTEQTDLSVYTATMENARAPQETALFSNINETRAAKPAGYPQDGSTGENTSVAKLNAKAGGNKIGPSLVLKVMAGDTIQIGVKAFYKSQEPVNNTPPPVEDMIASLAQAFRGSTSGGGQHGFDVAENTTSFNAEFYNQHYQQLKNKESKPDNPSAYLNFVFFDEQFNLVDNNSGVKQVKKEPDQLQTLATDKVPVTKSGFLYVYTSNETPQDVFFDNLVVTQATGPLLEVTHYYPFGLTMAGISSNVLKGLDYPENRKKYNGNELQSGEFGDGAGLELYDFNARTYDQQVGRFLQIDPWVEEGKQEMLTPYQFSYNNPIRYSDPDGKCPACLVPALPVIGEALGALGAALGITVVVTKVVDKLRGADLGGVDYMPGSPFGPYSPMQRSRLMEAQSGEAPKDGASAPRSNQPTNAAPQENGPGGDKKKVGRSTNKLEPDQGAAGDHTTFQRDKDGNVYKYEEWKENPRNPNRFDNKKRFDGGTKEGTPGTDHNKLPTPHMNQKKDAQGKKLPGGARIPTGNEFPRNNRFLPWLKF</sequence>
<evidence type="ECO:0000256" key="1">
    <source>
        <dbReference type="SAM" id="MobiDB-lite"/>
    </source>
</evidence>
<gene>
    <name evidence="3" type="ORF">ICL07_02055</name>
</gene>
<keyword evidence="4" id="KW-1185">Reference proteome</keyword>
<name>A0ABR7TFL3_9BACT</name>
<feature type="region of interest" description="Disordered" evidence="1">
    <location>
        <begin position="1300"/>
        <end position="1443"/>
    </location>
</feature>
<dbReference type="RefSeq" id="WP_188086285.1">
    <property type="nucleotide sequence ID" value="NZ_JACVFC010000001.1"/>
</dbReference>
<reference evidence="3 4" key="1">
    <citation type="submission" date="2020-09" db="EMBL/GenBank/DDBJ databases">
        <title>Genome sequences of type strains of Chitinophaga qingshengii and Chitinophaga varians.</title>
        <authorList>
            <person name="Kittiwongwattana C."/>
        </authorList>
    </citation>
    <scope>NUCLEOTIDE SEQUENCE [LARGE SCALE GENOMIC DNA]</scope>
    <source>
        <strain evidence="3 4">JCM 30026</strain>
    </source>
</reference>
<feature type="domain" description="DUF6443" evidence="2">
    <location>
        <begin position="43"/>
        <end position="178"/>
    </location>
</feature>
<accession>A0ABR7TFL3</accession>
<dbReference type="InterPro" id="IPR045619">
    <property type="entry name" value="DUF6443"/>
</dbReference>
<evidence type="ECO:0000313" key="4">
    <source>
        <dbReference type="Proteomes" id="UP000659124"/>
    </source>
</evidence>
<dbReference type="PANTHER" id="PTHR32305:SF15">
    <property type="entry name" value="PROTEIN RHSA-RELATED"/>
    <property type="match status" value="1"/>
</dbReference>
<dbReference type="InterPro" id="IPR050708">
    <property type="entry name" value="T6SS_VgrG/RHS"/>
</dbReference>
<organism evidence="3 4">
    <name type="scientific">Chitinophaga qingshengii</name>
    <dbReference type="NCBI Taxonomy" id="1569794"/>
    <lineage>
        <taxon>Bacteria</taxon>
        <taxon>Pseudomonadati</taxon>
        <taxon>Bacteroidota</taxon>
        <taxon>Chitinophagia</taxon>
        <taxon>Chitinophagales</taxon>
        <taxon>Chitinophagaceae</taxon>
        <taxon>Chitinophaga</taxon>
    </lineage>
</organism>
<dbReference type="Proteomes" id="UP000659124">
    <property type="component" value="Unassembled WGS sequence"/>
</dbReference>
<protein>
    <recommendedName>
        <fullName evidence="2">DUF6443 domain-containing protein</fullName>
    </recommendedName>
</protein>
<evidence type="ECO:0000313" key="3">
    <source>
        <dbReference type="EMBL" id="MBC9929137.1"/>
    </source>
</evidence>